<accession>A0A831WU45</accession>
<dbReference type="AlphaFoldDB" id="A0A831WU45"/>
<dbReference type="EMBL" id="DSBW01000029">
    <property type="protein sequence ID" value="HED30341.1"/>
    <property type="molecule type" value="Genomic_DNA"/>
</dbReference>
<reference evidence="1" key="1">
    <citation type="journal article" date="2020" name="mSystems">
        <title>Genome- and Community-Level Interaction Insights into Carbon Utilization and Element Cycling Functions of Hydrothermarchaeota in Hydrothermal Sediment.</title>
        <authorList>
            <person name="Zhou Z."/>
            <person name="Liu Y."/>
            <person name="Xu W."/>
            <person name="Pan J."/>
            <person name="Luo Z.H."/>
            <person name="Li M."/>
        </authorList>
    </citation>
    <scope>NUCLEOTIDE SEQUENCE [LARGE SCALE GENOMIC DNA]</scope>
    <source>
        <strain evidence="1">SpSt-1181</strain>
    </source>
</reference>
<gene>
    <name evidence="1" type="ORF">ENN50_01345</name>
</gene>
<sequence length="93" mass="10728">MRKEKKLKLLERAISKEGYKIRYEKGNFIGGDCRLHNHNIVVVNKFLPVEGKIYTLAKVISKLPEVSRLPEVRTIIENYGFGGNEQLPFIDEP</sequence>
<evidence type="ECO:0000313" key="1">
    <source>
        <dbReference type="EMBL" id="HED30341.1"/>
    </source>
</evidence>
<name>A0A831WU45_PROAE</name>
<protein>
    <submittedName>
        <fullName evidence="1">Uncharacterized protein</fullName>
    </submittedName>
</protein>
<dbReference type="Proteomes" id="UP000886335">
    <property type="component" value="Unassembled WGS sequence"/>
</dbReference>
<proteinExistence type="predicted"/>
<organism evidence="1">
    <name type="scientific">Prosthecochloris aestuarii</name>
    <dbReference type="NCBI Taxonomy" id="1102"/>
    <lineage>
        <taxon>Bacteria</taxon>
        <taxon>Pseudomonadati</taxon>
        <taxon>Chlorobiota</taxon>
        <taxon>Chlorobiia</taxon>
        <taxon>Chlorobiales</taxon>
        <taxon>Chlorobiaceae</taxon>
        <taxon>Prosthecochloris</taxon>
    </lineage>
</organism>
<comment type="caution">
    <text evidence="1">The sequence shown here is derived from an EMBL/GenBank/DDBJ whole genome shotgun (WGS) entry which is preliminary data.</text>
</comment>